<accession>A0A9W9MEU2</accession>
<dbReference type="EMBL" id="JAPQKP010000003">
    <property type="protein sequence ID" value="KAJ5199373.1"/>
    <property type="molecule type" value="Genomic_DNA"/>
</dbReference>
<dbReference type="AlphaFoldDB" id="A0A9W9MEU2"/>
<sequence length="62" mass="7044">MGMMHNRSYVDGFNNLYHLALPVQKEEGSRFSNSLCELGRHITIMDNPRKDNSMAFAQAVEA</sequence>
<name>A0A9W9MEU2_9EURO</name>
<keyword evidence="2" id="KW-1185">Reference proteome</keyword>
<gene>
    <name evidence="1" type="ORF">N7472_004577</name>
</gene>
<proteinExistence type="predicted"/>
<reference evidence="1" key="1">
    <citation type="submission" date="2022-11" db="EMBL/GenBank/DDBJ databases">
        <authorList>
            <person name="Petersen C."/>
        </authorList>
    </citation>
    <scope>NUCLEOTIDE SEQUENCE</scope>
    <source>
        <strain evidence="1">IBT 16849</strain>
    </source>
</reference>
<dbReference type="Proteomes" id="UP001150879">
    <property type="component" value="Unassembled WGS sequence"/>
</dbReference>
<protein>
    <submittedName>
        <fullName evidence="1">Uncharacterized protein</fullName>
    </submittedName>
</protein>
<comment type="caution">
    <text evidence="1">The sequence shown here is derived from an EMBL/GenBank/DDBJ whole genome shotgun (WGS) entry which is preliminary data.</text>
</comment>
<reference evidence="1" key="2">
    <citation type="journal article" date="2023" name="IMA Fungus">
        <title>Comparative genomic study of the Penicillium genus elucidates a diverse pangenome and 15 lateral gene transfer events.</title>
        <authorList>
            <person name="Petersen C."/>
            <person name="Sorensen T."/>
            <person name="Nielsen M.R."/>
            <person name="Sondergaard T.E."/>
            <person name="Sorensen J.L."/>
            <person name="Fitzpatrick D.A."/>
            <person name="Frisvad J.C."/>
            <person name="Nielsen K.L."/>
        </authorList>
    </citation>
    <scope>NUCLEOTIDE SEQUENCE</scope>
    <source>
        <strain evidence="1">IBT 16849</strain>
    </source>
</reference>
<evidence type="ECO:0000313" key="1">
    <source>
        <dbReference type="EMBL" id="KAJ5199373.1"/>
    </source>
</evidence>
<evidence type="ECO:0000313" key="2">
    <source>
        <dbReference type="Proteomes" id="UP001150879"/>
    </source>
</evidence>
<organism evidence="1 2">
    <name type="scientific">Penicillium cf. griseofulvum</name>
    <dbReference type="NCBI Taxonomy" id="2972120"/>
    <lineage>
        <taxon>Eukaryota</taxon>
        <taxon>Fungi</taxon>
        <taxon>Dikarya</taxon>
        <taxon>Ascomycota</taxon>
        <taxon>Pezizomycotina</taxon>
        <taxon>Eurotiomycetes</taxon>
        <taxon>Eurotiomycetidae</taxon>
        <taxon>Eurotiales</taxon>
        <taxon>Aspergillaceae</taxon>
        <taxon>Penicillium</taxon>
    </lineage>
</organism>